<dbReference type="PANTHER" id="PTHR12565:SF461">
    <property type="entry name" value="TRANSCRIPTION FACTOR BHLH75-LIKE"/>
    <property type="match status" value="1"/>
</dbReference>
<sequence>MMNQLVEPNASIMGNCNSTDLTVDDFLSFQQLEYQASMADHNLPGTSHSSCLNELPIVYKVTSTRDVFHESKKRKVMELSTSSSESISLAASRDESKDDNSSAKKNSLGKGKKRSSEKQEEIIHVRAKRGQATDNHSLAERVRRQKISFKLRCLQDLVPGCHKTMGMAMMLDEIINYVHSLKNQVEFLSMELAAACSSYNLILETGATENAQGTNSNQSHEMENWVRDQYEQQTCLHSTWPL</sequence>
<dbReference type="GO" id="GO:0046983">
    <property type="term" value="F:protein dimerization activity"/>
    <property type="evidence" value="ECO:0007669"/>
    <property type="project" value="InterPro"/>
</dbReference>
<feature type="domain" description="BHLH" evidence="6">
    <location>
        <begin position="131"/>
        <end position="181"/>
    </location>
</feature>
<dbReference type="PROSITE" id="PS50888">
    <property type="entry name" value="BHLH"/>
    <property type="match status" value="1"/>
</dbReference>
<evidence type="ECO:0000256" key="3">
    <source>
        <dbReference type="ARBA" id="ARBA00023163"/>
    </source>
</evidence>
<proteinExistence type="predicted"/>
<accession>A0A2N9F307</accession>
<dbReference type="SUPFAM" id="SSF47459">
    <property type="entry name" value="HLH, helix-loop-helix DNA-binding domain"/>
    <property type="match status" value="1"/>
</dbReference>
<gene>
    <name evidence="7" type="ORF">FSB_LOCUS9357</name>
</gene>
<dbReference type="InterPro" id="IPR011598">
    <property type="entry name" value="bHLH_dom"/>
</dbReference>
<dbReference type="GO" id="GO:0003700">
    <property type="term" value="F:DNA-binding transcription factor activity"/>
    <property type="evidence" value="ECO:0007669"/>
    <property type="project" value="TreeGrafter"/>
</dbReference>
<dbReference type="SMART" id="SM00353">
    <property type="entry name" value="HLH"/>
    <property type="match status" value="1"/>
</dbReference>
<reference evidence="7" key="1">
    <citation type="submission" date="2018-02" db="EMBL/GenBank/DDBJ databases">
        <authorList>
            <person name="Cohen D.B."/>
            <person name="Kent A.D."/>
        </authorList>
    </citation>
    <scope>NUCLEOTIDE SEQUENCE</scope>
</reference>
<feature type="compositionally biased region" description="Low complexity" evidence="5">
    <location>
        <begin position="79"/>
        <end position="91"/>
    </location>
</feature>
<comment type="subcellular location">
    <subcellularLocation>
        <location evidence="1">Nucleus</location>
    </subcellularLocation>
</comment>
<organism evidence="7">
    <name type="scientific">Fagus sylvatica</name>
    <name type="common">Beechnut</name>
    <dbReference type="NCBI Taxonomy" id="28930"/>
    <lineage>
        <taxon>Eukaryota</taxon>
        <taxon>Viridiplantae</taxon>
        <taxon>Streptophyta</taxon>
        <taxon>Embryophyta</taxon>
        <taxon>Tracheophyta</taxon>
        <taxon>Spermatophyta</taxon>
        <taxon>Magnoliopsida</taxon>
        <taxon>eudicotyledons</taxon>
        <taxon>Gunneridae</taxon>
        <taxon>Pentapetalae</taxon>
        <taxon>rosids</taxon>
        <taxon>fabids</taxon>
        <taxon>Fagales</taxon>
        <taxon>Fagaceae</taxon>
        <taxon>Fagus</taxon>
    </lineage>
</organism>
<evidence type="ECO:0000256" key="2">
    <source>
        <dbReference type="ARBA" id="ARBA00023015"/>
    </source>
</evidence>
<protein>
    <recommendedName>
        <fullName evidence="6">BHLH domain-containing protein</fullName>
    </recommendedName>
</protein>
<evidence type="ECO:0000256" key="5">
    <source>
        <dbReference type="SAM" id="MobiDB-lite"/>
    </source>
</evidence>
<keyword evidence="2" id="KW-0805">Transcription regulation</keyword>
<evidence type="ECO:0000259" key="6">
    <source>
        <dbReference type="PROSITE" id="PS50888"/>
    </source>
</evidence>
<dbReference type="InterPro" id="IPR036638">
    <property type="entry name" value="HLH_DNA-bd_sf"/>
</dbReference>
<feature type="region of interest" description="Disordered" evidence="5">
    <location>
        <begin position="79"/>
        <end position="121"/>
    </location>
</feature>
<dbReference type="Gene3D" id="4.10.280.10">
    <property type="entry name" value="Helix-loop-helix DNA-binding domain"/>
    <property type="match status" value="1"/>
</dbReference>
<evidence type="ECO:0000256" key="1">
    <source>
        <dbReference type="ARBA" id="ARBA00004123"/>
    </source>
</evidence>
<dbReference type="PANTHER" id="PTHR12565">
    <property type="entry name" value="STEROL REGULATORY ELEMENT-BINDING PROTEIN"/>
    <property type="match status" value="1"/>
</dbReference>
<dbReference type="InterPro" id="IPR024097">
    <property type="entry name" value="bHLH_ZIP_TF"/>
</dbReference>
<dbReference type="AlphaFoldDB" id="A0A2N9F307"/>
<evidence type="ECO:0000313" key="7">
    <source>
        <dbReference type="EMBL" id="SPC81475.1"/>
    </source>
</evidence>
<evidence type="ECO:0000256" key="4">
    <source>
        <dbReference type="ARBA" id="ARBA00023242"/>
    </source>
</evidence>
<name>A0A2N9F307_FAGSY</name>
<dbReference type="EMBL" id="OIVN01000517">
    <property type="protein sequence ID" value="SPC81475.1"/>
    <property type="molecule type" value="Genomic_DNA"/>
</dbReference>
<dbReference type="GO" id="GO:0005634">
    <property type="term" value="C:nucleus"/>
    <property type="evidence" value="ECO:0007669"/>
    <property type="project" value="UniProtKB-SubCell"/>
</dbReference>
<keyword evidence="3" id="KW-0804">Transcription</keyword>
<feature type="compositionally biased region" description="Basic and acidic residues" evidence="5">
    <location>
        <begin position="92"/>
        <end position="102"/>
    </location>
</feature>
<keyword evidence="4" id="KW-0539">Nucleus</keyword>